<accession>A0A3P8A702</accession>
<evidence type="ECO:0000313" key="1">
    <source>
        <dbReference type="EMBL" id="VDP06991.1"/>
    </source>
</evidence>
<dbReference type="WBParaSite" id="HPBE_0001677801-mRNA-1">
    <property type="protein sequence ID" value="HPBE_0001677801-mRNA-1"/>
    <property type="gene ID" value="HPBE_0001677801"/>
</dbReference>
<proteinExistence type="predicted"/>
<reference evidence="1 2" key="1">
    <citation type="submission" date="2018-11" db="EMBL/GenBank/DDBJ databases">
        <authorList>
            <consortium name="Pathogen Informatics"/>
        </authorList>
    </citation>
    <scope>NUCLEOTIDE SEQUENCE [LARGE SCALE GENOMIC DNA]</scope>
</reference>
<evidence type="ECO:0000313" key="2">
    <source>
        <dbReference type="Proteomes" id="UP000050761"/>
    </source>
</evidence>
<organism evidence="2 3">
    <name type="scientific">Heligmosomoides polygyrus</name>
    <name type="common">Parasitic roundworm</name>
    <dbReference type="NCBI Taxonomy" id="6339"/>
    <lineage>
        <taxon>Eukaryota</taxon>
        <taxon>Metazoa</taxon>
        <taxon>Ecdysozoa</taxon>
        <taxon>Nematoda</taxon>
        <taxon>Chromadorea</taxon>
        <taxon>Rhabditida</taxon>
        <taxon>Rhabditina</taxon>
        <taxon>Rhabditomorpha</taxon>
        <taxon>Strongyloidea</taxon>
        <taxon>Heligmosomidae</taxon>
        <taxon>Heligmosomoides</taxon>
    </lineage>
</organism>
<evidence type="ECO:0000313" key="3">
    <source>
        <dbReference type="WBParaSite" id="HPBE_0001677801-mRNA-1"/>
    </source>
</evidence>
<gene>
    <name evidence="1" type="ORF">HPBE_LOCUS16777</name>
</gene>
<dbReference type="EMBL" id="UZAH01029607">
    <property type="protein sequence ID" value="VDP06991.1"/>
    <property type="molecule type" value="Genomic_DNA"/>
</dbReference>
<name>A0A183G5A4_HELPZ</name>
<accession>A0A183G5A4</accession>
<dbReference type="AlphaFoldDB" id="A0A183G5A4"/>
<reference evidence="3" key="2">
    <citation type="submission" date="2019-09" db="UniProtKB">
        <authorList>
            <consortium name="WormBaseParasite"/>
        </authorList>
    </citation>
    <scope>IDENTIFICATION</scope>
</reference>
<protein>
    <submittedName>
        <fullName evidence="3">ADF-H domain-containing protein</fullName>
    </submittedName>
</protein>
<keyword evidence="2" id="KW-1185">Reference proteome</keyword>
<dbReference type="Proteomes" id="UP000050761">
    <property type="component" value="Unassembled WGS sequence"/>
</dbReference>
<sequence length="146" mass="16181">MTLLPSLSRLPDPILPELPGPGVHQLLNMVVKDCLCSSVPSDQGALQAQKVVVVAWRDANTVGEACERCPAGQACSRSGAEEEYLLEALRMNKSESQVHLFYFVYHDLGVHRYVFVKQLPVYRSMGADPKALKVLLSMNTSPNERR</sequence>